<evidence type="ECO:0000259" key="3">
    <source>
        <dbReference type="PROSITE" id="PS50977"/>
    </source>
</evidence>
<dbReference type="SUPFAM" id="SSF48498">
    <property type="entry name" value="Tetracyclin repressor-like, C-terminal domain"/>
    <property type="match status" value="1"/>
</dbReference>
<keyword evidence="5" id="KW-1185">Reference proteome</keyword>
<dbReference type="PRINTS" id="PR00455">
    <property type="entry name" value="HTHTETR"/>
</dbReference>
<dbReference type="eggNOG" id="COG1309">
    <property type="taxonomic scope" value="Bacteria"/>
</dbReference>
<dbReference type="Gene3D" id="1.10.357.10">
    <property type="entry name" value="Tetracycline Repressor, domain 2"/>
    <property type="match status" value="1"/>
</dbReference>
<feature type="DNA-binding region" description="H-T-H motif" evidence="2">
    <location>
        <begin position="40"/>
        <end position="59"/>
    </location>
</feature>
<evidence type="ECO:0000256" key="2">
    <source>
        <dbReference type="PROSITE-ProRule" id="PRU00335"/>
    </source>
</evidence>
<name>A0A1I5WMA8_9ACTN</name>
<accession>A0A1I5WMA8</accession>
<proteinExistence type="predicted"/>
<dbReference type="InterPro" id="IPR009057">
    <property type="entry name" value="Homeodomain-like_sf"/>
</dbReference>
<evidence type="ECO:0000313" key="5">
    <source>
        <dbReference type="Proteomes" id="UP000183413"/>
    </source>
</evidence>
<organism evidence="4 5">
    <name type="scientific">Actinomadura madurae</name>
    <dbReference type="NCBI Taxonomy" id="1993"/>
    <lineage>
        <taxon>Bacteria</taxon>
        <taxon>Bacillati</taxon>
        <taxon>Actinomycetota</taxon>
        <taxon>Actinomycetes</taxon>
        <taxon>Streptosporangiales</taxon>
        <taxon>Thermomonosporaceae</taxon>
        <taxon>Actinomadura</taxon>
    </lineage>
</organism>
<sequence>MIRLDDASEQLWDAELGDVAKALLNSAVLCFSAKEFHATTTRDITAKIGISPGALYVHFESKEEVLYEILRMGHTRVLEDLRRLPAGEDARADLCRLVAAFVSWHARHHTVGRICQYELGPLGPEHYDKILALRGEINTIFRDAVHRHIEDARISDVPVSDGDVNKIARAILSLGVDLVRWYRLDGPDTPSELGEFYARLAIKMTEVAQAATPTR</sequence>
<reference evidence="4 5" key="1">
    <citation type="submission" date="2016-10" db="EMBL/GenBank/DDBJ databases">
        <authorList>
            <person name="de Groot N.N."/>
        </authorList>
    </citation>
    <scope>NUCLEOTIDE SEQUENCE [LARGE SCALE GENOMIC DNA]</scope>
    <source>
        <strain evidence="4 5">DSM 43067</strain>
    </source>
</reference>
<keyword evidence="1 2" id="KW-0238">DNA-binding</keyword>
<dbReference type="InterPro" id="IPR041490">
    <property type="entry name" value="KstR2_TetR_C"/>
</dbReference>
<dbReference type="PROSITE" id="PS50977">
    <property type="entry name" value="HTH_TETR_2"/>
    <property type="match status" value="1"/>
</dbReference>
<protein>
    <submittedName>
        <fullName evidence="4">DNA-binding transcriptional regulator, AcrR family</fullName>
    </submittedName>
</protein>
<dbReference type="GO" id="GO:0003700">
    <property type="term" value="F:DNA-binding transcription factor activity"/>
    <property type="evidence" value="ECO:0007669"/>
    <property type="project" value="TreeGrafter"/>
</dbReference>
<dbReference type="Pfam" id="PF00440">
    <property type="entry name" value="TetR_N"/>
    <property type="match status" value="1"/>
</dbReference>
<dbReference type="RefSeq" id="WP_021592656.1">
    <property type="nucleotide sequence ID" value="NZ_CP083237.1"/>
</dbReference>
<evidence type="ECO:0000313" key="4">
    <source>
        <dbReference type="EMBL" id="SFQ20924.1"/>
    </source>
</evidence>
<dbReference type="SUPFAM" id="SSF46689">
    <property type="entry name" value="Homeodomain-like"/>
    <property type="match status" value="1"/>
</dbReference>
<dbReference type="Proteomes" id="UP000183413">
    <property type="component" value="Unassembled WGS sequence"/>
</dbReference>
<dbReference type="PANTHER" id="PTHR30055:SF200">
    <property type="entry name" value="HTH-TYPE TRANSCRIPTIONAL REPRESSOR BDCR"/>
    <property type="match status" value="1"/>
</dbReference>
<dbReference type="InterPro" id="IPR001647">
    <property type="entry name" value="HTH_TetR"/>
</dbReference>
<dbReference type="InParanoid" id="A0A1I5WMA8"/>
<dbReference type="EMBL" id="FOVH01000024">
    <property type="protein sequence ID" value="SFQ20924.1"/>
    <property type="molecule type" value="Genomic_DNA"/>
</dbReference>
<evidence type="ECO:0000256" key="1">
    <source>
        <dbReference type="ARBA" id="ARBA00023125"/>
    </source>
</evidence>
<dbReference type="Pfam" id="PF17932">
    <property type="entry name" value="TetR_C_24"/>
    <property type="match status" value="1"/>
</dbReference>
<dbReference type="GeneID" id="99652586"/>
<dbReference type="InterPro" id="IPR050109">
    <property type="entry name" value="HTH-type_TetR-like_transc_reg"/>
</dbReference>
<dbReference type="InterPro" id="IPR036271">
    <property type="entry name" value="Tet_transcr_reg_TetR-rel_C_sf"/>
</dbReference>
<dbReference type="OrthoDB" id="1669699at2"/>
<dbReference type="PANTHER" id="PTHR30055">
    <property type="entry name" value="HTH-TYPE TRANSCRIPTIONAL REGULATOR RUTR"/>
    <property type="match status" value="1"/>
</dbReference>
<gene>
    <name evidence="4" type="ORF">SAMN04489713_12439</name>
</gene>
<dbReference type="GO" id="GO:0000976">
    <property type="term" value="F:transcription cis-regulatory region binding"/>
    <property type="evidence" value="ECO:0007669"/>
    <property type="project" value="TreeGrafter"/>
</dbReference>
<dbReference type="AlphaFoldDB" id="A0A1I5WMA8"/>
<dbReference type="STRING" id="1993.SAMN04489713_12439"/>
<feature type="domain" description="HTH tetR-type" evidence="3">
    <location>
        <begin position="17"/>
        <end position="77"/>
    </location>
</feature>